<dbReference type="AlphaFoldDB" id="A0A3N0ELD9"/>
<sequence>MHFFLANLRYPVLNSGKRCTLFPGDDIPPALPVRYQKRNFITKYPEKCPGRLSLNLKLLIINNIKNIINSYQLPKKALIPNVLNIP</sequence>
<keyword evidence="2" id="KW-1185">Reference proteome</keyword>
<dbReference type="EMBL" id="RJTM01000057">
    <property type="protein sequence ID" value="RNL88710.1"/>
    <property type="molecule type" value="Genomic_DNA"/>
</dbReference>
<comment type="caution">
    <text evidence="1">The sequence shown here is derived from an EMBL/GenBank/DDBJ whole genome shotgun (WGS) entry which is preliminary data.</text>
</comment>
<dbReference type="Proteomes" id="UP000267469">
    <property type="component" value="Unassembled WGS sequence"/>
</dbReference>
<organism evidence="1 2">
    <name type="scientific">Sinomicrobium pectinilyticum</name>
    <dbReference type="NCBI Taxonomy" id="1084421"/>
    <lineage>
        <taxon>Bacteria</taxon>
        <taxon>Pseudomonadati</taxon>
        <taxon>Bacteroidota</taxon>
        <taxon>Flavobacteriia</taxon>
        <taxon>Flavobacteriales</taxon>
        <taxon>Flavobacteriaceae</taxon>
        <taxon>Sinomicrobium</taxon>
    </lineage>
</organism>
<reference evidence="1 2" key="1">
    <citation type="submission" date="2018-10" db="EMBL/GenBank/DDBJ databases">
        <title>Sinomicrobium pectinilyticum sp. nov., a pectinase-producing bacterium isolated from alkaline and saline soil, and emended description of the genus Sinomicrobium.</title>
        <authorList>
            <person name="Cheng B."/>
            <person name="Li C."/>
            <person name="Lai Q."/>
            <person name="Du M."/>
            <person name="Shao Z."/>
            <person name="Xu P."/>
            <person name="Yang C."/>
        </authorList>
    </citation>
    <scope>NUCLEOTIDE SEQUENCE [LARGE SCALE GENOMIC DNA]</scope>
    <source>
        <strain evidence="1 2">5DNS001</strain>
    </source>
</reference>
<gene>
    <name evidence="1" type="ORF">ED312_07945</name>
</gene>
<evidence type="ECO:0000313" key="2">
    <source>
        <dbReference type="Proteomes" id="UP000267469"/>
    </source>
</evidence>
<proteinExistence type="predicted"/>
<protein>
    <submittedName>
        <fullName evidence="1">Uncharacterized protein</fullName>
    </submittedName>
</protein>
<evidence type="ECO:0000313" key="1">
    <source>
        <dbReference type="EMBL" id="RNL88710.1"/>
    </source>
</evidence>
<name>A0A3N0ELD9_SINP1</name>
<accession>A0A3N0ELD9</accession>